<evidence type="ECO:0000256" key="1">
    <source>
        <dbReference type="SAM" id="MobiDB-lite"/>
    </source>
</evidence>
<evidence type="ECO:0008006" key="5">
    <source>
        <dbReference type="Google" id="ProtNLM"/>
    </source>
</evidence>
<evidence type="ECO:0000313" key="4">
    <source>
        <dbReference type="Proteomes" id="UP001500724"/>
    </source>
</evidence>
<dbReference type="Proteomes" id="UP001500724">
    <property type="component" value="Unassembled WGS sequence"/>
</dbReference>
<keyword evidence="4" id="KW-1185">Reference proteome</keyword>
<keyword evidence="2" id="KW-0732">Signal</keyword>
<organism evidence="3 4">
    <name type="scientific">Streptomyces thermocarboxydovorans</name>
    <dbReference type="NCBI Taxonomy" id="59298"/>
    <lineage>
        <taxon>Bacteria</taxon>
        <taxon>Bacillati</taxon>
        <taxon>Actinomycetota</taxon>
        <taxon>Actinomycetes</taxon>
        <taxon>Kitasatosporales</taxon>
        <taxon>Streptomycetaceae</taxon>
        <taxon>Streptomyces</taxon>
    </lineage>
</organism>
<feature type="compositionally biased region" description="Basic and acidic residues" evidence="1">
    <location>
        <begin position="45"/>
        <end position="66"/>
    </location>
</feature>
<feature type="chain" id="PRO_5045900850" description="Secreted protein" evidence="2">
    <location>
        <begin position="30"/>
        <end position="123"/>
    </location>
</feature>
<feature type="region of interest" description="Disordered" evidence="1">
    <location>
        <begin position="36"/>
        <end position="111"/>
    </location>
</feature>
<reference evidence="3 4" key="1">
    <citation type="journal article" date="2019" name="Int. J. Syst. Evol. Microbiol.">
        <title>The Global Catalogue of Microorganisms (GCM) 10K type strain sequencing project: providing services to taxonomists for standard genome sequencing and annotation.</title>
        <authorList>
            <consortium name="The Broad Institute Genomics Platform"/>
            <consortium name="The Broad Institute Genome Sequencing Center for Infectious Disease"/>
            <person name="Wu L."/>
            <person name="Ma J."/>
        </authorList>
    </citation>
    <scope>NUCLEOTIDE SEQUENCE [LARGE SCALE GENOMIC DNA]</scope>
    <source>
        <strain evidence="3 4">JCM 10367</strain>
    </source>
</reference>
<accession>A0ABN1HEM1</accession>
<comment type="caution">
    <text evidence="3">The sequence shown here is derived from an EMBL/GenBank/DDBJ whole genome shotgun (WGS) entry which is preliminary data.</text>
</comment>
<evidence type="ECO:0000313" key="3">
    <source>
        <dbReference type="EMBL" id="GAA0642134.1"/>
    </source>
</evidence>
<name>A0ABN1HEM1_9ACTN</name>
<dbReference type="EMBL" id="BAAAGU010000015">
    <property type="protein sequence ID" value="GAA0642134.1"/>
    <property type="molecule type" value="Genomic_DNA"/>
</dbReference>
<dbReference type="PROSITE" id="PS51257">
    <property type="entry name" value="PROKAR_LIPOPROTEIN"/>
    <property type="match status" value="1"/>
</dbReference>
<proteinExistence type="predicted"/>
<gene>
    <name evidence="3" type="ORF">GCM10009535_19320</name>
</gene>
<feature type="signal peptide" evidence="2">
    <location>
        <begin position="1"/>
        <end position="29"/>
    </location>
</feature>
<evidence type="ECO:0000256" key="2">
    <source>
        <dbReference type="SAM" id="SignalP"/>
    </source>
</evidence>
<sequence length="123" mass="12842">MTMRRRTRAVVLGLLVALATLFGVSCLCAQGAAMPPEPAGIASVAHDRADDQVREHACPSRAHDQCGSESAVDTPTTGPGPHPQPLVLPARPDTRPAVASPATTPYTAGPRAPDLHLLQVLRI</sequence>
<protein>
    <recommendedName>
        <fullName evidence="5">Secreted protein</fullName>
    </recommendedName>
</protein>